<dbReference type="RefSeq" id="WP_366191453.1">
    <property type="nucleotide sequence ID" value="NZ_JBFBVU010000002.1"/>
</dbReference>
<gene>
    <name evidence="2" type="ORF">AB0T83_03095</name>
</gene>
<dbReference type="EMBL" id="JBFBVU010000002">
    <property type="protein sequence ID" value="MEV8465768.1"/>
    <property type="molecule type" value="Genomic_DNA"/>
</dbReference>
<feature type="domain" description="L-asparaginase N-terminal" evidence="1">
    <location>
        <begin position="9"/>
        <end position="161"/>
    </location>
</feature>
<dbReference type="PROSITE" id="PS51732">
    <property type="entry name" value="ASN_GLN_ASE_3"/>
    <property type="match status" value="1"/>
</dbReference>
<reference evidence="2 3" key="1">
    <citation type="submission" date="2024-07" db="EMBL/GenBank/DDBJ databases">
        <authorList>
            <person name="Kang M."/>
        </authorList>
    </citation>
    <scope>NUCLEOTIDE SEQUENCE [LARGE SCALE GENOMIC DNA]</scope>
    <source>
        <strain evidence="2 3">DFM31</strain>
    </source>
</reference>
<dbReference type="EC" id="3.5.1.1" evidence="2"/>
<proteinExistence type="predicted"/>
<protein>
    <submittedName>
        <fullName evidence="2">Asparaginase domain-containing protein</fullName>
        <ecNumber evidence="2">3.5.1.1</ecNumber>
    </submittedName>
</protein>
<evidence type="ECO:0000313" key="3">
    <source>
        <dbReference type="Proteomes" id="UP001553161"/>
    </source>
</evidence>
<dbReference type="Gene3D" id="3.40.50.1170">
    <property type="entry name" value="L-asparaginase, N-terminal domain"/>
    <property type="match status" value="1"/>
</dbReference>
<evidence type="ECO:0000313" key="2">
    <source>
        <dbReference type="EMBL" id="MEV8465768.1"/>
    </source>
</evidence>
<keyword evidence="2" id="KW-0378">Hydrolase</keyword>
<dbReference type="PRINTS" id="PR00139">
    <property type="entry name" value="ASNGLNASE"/>
</dbReference>
<dbReference type="InterPro" id="IPR006034">
    <property type="entry name" value="Asparaginase/glutaminase-like"/>
</dbReference>
<keyword evidence="3" id="KW-1185">Reference proteome</keyword>
<organism evidence="2 3">
    <name type="scientific">Meridianimarinicoccus marinus</name>
    <dbReference type="NCBI Taxonomy" id="3231483"/>
    <lineage>
        <taxon>Bacteria</taxon>
        <taxon>Pseudomonadati</taxon>
        <taxon>Pseudomonadota</taxon>
        <taxon>Alphaproteobacteria</taxon>
        <taxon>Rhodobacterales</taxon>
        <taxon>Paracoccaceae</taxon>
        <taxon>Meridianimarinicoccus</taxon>
    </lineage>
</organism>
<dbReference type="InterPro" id="IPR027474">
    <property type="entry name" value="L-asparaginase_N"/>
</dbReference>
<dbReference type="PIRSF" id="PIRSF001220">
    <property type="entry name" value="L-ASNase_gatD"/>
    <property type="match status" value="1"/>
</dbReference>
<comment type="caution">
    <text evidence="2">The sequence shown here is derived from an EMBL/GenBank/DDBJ whole genome shotgun (WGS) entry which is preliminary data.</text>
</comment>
<dbReference type="Proteomes" id="UP001553161">
    <property type="component" value="Unassembled WGS sequence"/>
</dbReference>
<dbReference type="InterPro" id="IPR036152">
    <property type="entry name" value="Asp/glu_Ase-like_sf"/>
</dbReference>
<evidence type="ECO:0000259" key="1">
    <source>
        <dbReference type="Pfam" id="PF00710"/>
    </source>
</evidence>
<sequence length="168" mass="17727">MTLPDFPDVRILVTGGTIDKVHDPRIEAIVFARDGATQIPDILAMGRCHHPVIQKVLLKDSLEFDDADRTAISDAVLAAPETALVITHGTGTMGETARWLADRVQGKTVVLTGAMRPHSLSASDGSFNLGGAVVAAQTLPPGIYGVMNGRVLPAAHLDKNVAAGRFDI</sequence>
<dbReference type="Pfam" id="PF00710">
    <property type="entry name" value="Asparaginase"/>
    <property type="match status" value="1"/>
</dbReference>
<name>A0ABV3L2N8_9RHOB</name>
<accession>A0ABV3L2N8</accession>
<dbReference type="PIRSF" id="PIRSF500176">
    <property type="entry name" value="L_ASNase"/>
    <property type="match status" value="1"/>
</dbReference>
<dbReference type="PANTHER" id="PTHR11707:SF28">
    <property type="entry name" value="60 KDA LYSOPHOSPHOLIPASE"/>
    <property type="match status" value="1"/>
</dbReference>
<dbReference type="GO" id="GO:0004067">
    <property type="term" value="F:asparaginase activity"/>
    <property type="evidence" value="ECO:0007669"/>
    <property type="project" value="UniProtKB-EC"/>
</dbReference>
<dbReference type="InterPro" id="IPR037152">
    <property type="entry name" value="L-asparaginase_N_sf"/>
</dbReference>
<dbReference type="PANTHER" id="PTHR11707">
    <property type="entry name" value="L-ASPARAGINASE"/>
    <property type="match status" value="1"/>
</dbReference>
<dbReference type="SUPFAM" id="SSF53774">
    <property type="entry name" value="Glutaminase/Asparaginase"/>
    <property type="match status" value="1"/>
</dbReference>